<dbReference type="SUPFAM" id="SSF50249">
    <property type="entry name" value="Nucleic acid-binding proteins"/>
    <property type="match status" value="1"/>
</dbReference>
<dbReference type="Proteomes" id="UP000029781">
    <property type="component" value="Segment"/>
</dbReference>
<evidence type="ECO:0000313" key="1">
    <source>
        <dbReference type="EMBL" id="ADO67489.1"/>
    </source>
</evidence>
<protein>
    <submittedName>
        <fullName evidence="1">Uncharacterized protein</fullName>
    </submittedName>
</protein>
<organismHost>
    <name type="scientific">Cafeteria roenbergensis</name>
    <name type="common">Marine flagellate</name>
    <dbReference type="NCBI Taxonomy" id="33653"/>
</organismHost>
<dbReference type="Gene3D" id="2.40.50.140">
    <property type="entry name" value="Nucleic acid-binding proteins"/>
    <property type="match status" value="1"/>
</dbReference>
<dbReference type="EMBL" id="GU244497">
    <property type="protein sequence ID" value="ADO67489.1"/>
    <property type="molecule type" value="Genomic_DNA"/>
</dbReference>
<proteinExistence type="predicted"/>
<dbReference type="KEGG" id="vg:9887858"/>
<reference evidence="1 2" key="1">
    <citation type="journal article" date="2010" name="Proc. Natl. Acad. Sci. U.S.A.">
        <title>Giant virus with a remarkable complement of genes infects marine zooplankton.</title>
        <authorList>
            <person name="Fischer M.G."/>
            <person name="Allen M.J."/>
            <person name="Wilson W.H."/>
            <person name="Suttle C.A."/>
        </authorList>
    </citation>
    <scope>NUCLEOTIDE SEQUENCE [LARGE SCALE GENOMIC DNA]</scope>
    <source>
        <strain evidence="1 2">BV-PW1</strain>
    </source>
</reference>
<accession>E3T5M6</accession>
<organism evidence="1 2">
    <name type="scientific">Cafeteria roenbergensis virus (strain BV-PW1)</name>
    <name type="common">CroV</name>
    <dbReference type="NCBI Taxonomy" id="693272"/>
    <lineage>
        <taxon>Viruses</taxon>
        <taxon>Varidnaviria</taxon>
        <taxon>Bamfordvirae</taxon>
        <taxon>Nucleocytoviricota</taxon>
        <taxon>Megaviricetes</taxon>
        <taxon>Imitervirales</taxon>
        <taxon>Mimiviridae</taxon>
        <taxon>Aliimimivirinae</taxon>
        <taxon>Rheavirus</taxon>
        <taxon>Rheavirus sinusmexicani</taxon>
    </lineage>
</organism>
<sequence length="153" mass="17190">MPGQKQKGKKNVRRTKTRFELIEPSKGQLIAEVEDTHGGYPPRFSCKTVDGDIIIAPIQGSIMKGPKRVLVKKDNLVLLVPIDFTTGKEGTTSYYIHHVYTSEDRHQLEKKGFLEKKDKISDATKSTKVVFGVESSDKSLEKAKDEELDIDTI</sequence>
<name>E3T5M6_CROVB</name>
<dbReference type="InterPro" id="IPR001253">
    <property type="entry name" value="TIF_eIF-1A"/>
</dbReference>
<dbReference type="SMART" id="SM00652">
    <property type="entry name" value="eIF1a"/>
    <property type="match status" value="1"/>
</dbReference>
<keyword evidence="2" id="KW-1185">Reference proteome</keyword>
<dbReference type="InterPro" id="IPR012340">
    <property type="entry name" value="NA-bd_OB-fold"/>
</dbReference>
<dbReference type="RefSeq" id="YP_003970088.1">
    <property type="nucleotide sequence ID" value="NC_014637.1"/>
</dbReference>
<evidence type="ECO:0000313" key="2">
    <source>
        <dbReference type="Proteomes" id="UP000029781"/>
    </source>
</evidence>
<gene>
    <name evidence="1" type="ORF">crov455</name>
</gene>
<dbReference type="GeneID" id="9887858"/>